<dbReference type="RefSeq" id="XP_009054253.1">
    <property type="nucleotide sequence ID" value="XM_009056005.1"/>
</dbReference>
<dbReference type="STRING" id="225164.V3ZU91"/>
<evidence type="ECO:0000256" key="5">
    <source>
        <dbReference type="ARBA" id="ARBA00023136"/>
    </source>
</evidence>
<feature type="transmembrane region" description="Helical" evidence="6">
    <location>
        <begin position="367"/>
        <end position="386"/>
    </location>
</feature>
<proteinExistence type="inferred from homology"/>
<dbReference type="GO" id="GO:0016020">
    <property type="term" value="C:membrane"/>
    <property type="evidence" value="ECO:0007669"/>
    <property type="project" value="UniProtKB-SubCell"/>
</dbReference>
<comment type="similarity">
    <text evidence="2">Belongs to the nucleobase:cation symporter-2 (NCS2) (TC 2.A.40) family.</text>
</comment>
<feature type="transmembrane region" description="Helical" evidence="6">
    <location>
        <begin position="212"/>
        <end position="231"/>
    </location>
</feature>
<accession>V3ZU91</accession>
<evidence type="ECO:0000256" key="2">
    <source>
        <dbReference type="ARBA" id="ARBA00008821"/>
    </source>
</evidence>
<dbReference type="GO" id="GO:0022857">
    <property type="term" value="F:transmembrane transporter activity"/>
    <property type="evidence" value="ECO:0007669"/>
    <property type="project" value="InterPro"/>
</dbReference>
<feature type="transmembrane region" description="Helical" evidence="6">
    <location>
        <begin position="476"/>
        <end position="494"/>
    </location>
</feature>
<organism evidence="7 8">
    <name type="scientific">Lottia gigantea</name>
    <name type="common">Giant owl limpet</name>
    <dbReference type="NCBI Taxonomy" id="225164"/>
    <lineage>
        <taxon>Eukaryota</taxon>
        <taxon>Metazoa</taxon>
        <taxon>Spiralia</taxon>
        <taxon>Lophotrochozoa</taxon>
        <taxon>Mollusca</taxon>
        <taxon>Gastropoda</taxon>
        <taxon>Patellogastropoda</taxon>
        <taxon>Lottioidea</taxon>
        <taxon>Lottiidae</taxon>
        <taxon>Lottia</taxon>
    </lineage>
</organism>
<dbReference type="EMBL" id="KB201701">
    <property type="protein sequence ID" value="ESO95053.1"/>
    <property type="molecule type" value="Genomic_DNA"/>
</dbReference>
<feature type="transmembrane region" description="Helical" evidence="6">
    <location>
        <begin position="506"/>
        <end position="524"/>
    </location>
</feature>
<dbReference type="Pfam" id="PF00860">
    <property type="entry name" value="Xan_ur_permease"/>
    <property type="match status" value="1"/>
</dbReference>
<dbReference type="PANTHER" id="PTHR11119">
    <property type="entry name" value="XANTHINE-URACIL / VITAMIN C PERMEASE FAMILY MEMBER"/>
    <property type="match status" value="1"/>
</dbReference>
<feature type="transmembrane region" description="Helical" evidence="6">
    <location>
        <begin position="544"/>
        <end position="564"/>
    </location>
</feature>
<dbReference type="OMA" id="KGCHVIR"/>
<dbReference type="OrthoDB" id="1641903at2759"/>
<feature type="transmembrane region" description="Helical" evidence="6">
    <location>
        <begin position="238"/>
        <end position="256"/>
    </location>
</feature>
<evidence type="ECO:0000256" key="4">
    <source>
        <dbReference type="ARBA" id="ARBA00022989"/>
    </source>
</evidence>
<feature type="transmembrane region" description="Helical" evidence="6">
    <location>
        <begin position="303"/>
        <end position="326"/>
    </location>
</feature>
<dbReference type="AlphaFoldDB" id="V3ZU91"/>
<evidence type="ECO:0000256" key="1">
    <source>
        <dbReference type="ARBA" id="ARBA00004141"/>
    </source>
</evidence>
<dbReference type="InterPro" id="IPR006043">
    <property type="entry name" value="NCS2"/>
</dbReference>
<evidence type="ECO:0008006" key="9">
    <source>
        <dbReference type="Google" id="ProtNLM"/>
    </source>
</evidence>
<evidence type="ECO:0000313" key="8">
    <source>
        <dbReference type="Proteomes" id="UP000030746"/>
    </source>
</evidence>
<comment type="subcellular location">
    <subcellularLocation>
        <location evidence="1">Membrane</location>
        <topology evidence="1">Multi-pass membrane protein</topology>
    </subcellularLocation>
</comment>
<keyword evidence="3 6" id="KW-0812">Transmembrane</keyword>
<keyword evidence="4 6" id="KW-1133">Transmembrane helix</keyword>
<feature type="transmembrane region" description="Helical" evidence="6">
    <location>
        <begin position="448"/>
        <end position="470"/>
    </location>
</feature>
<reference evidence="7 8" key="1">
    <citation type="journal article" date="2013" name="Nature">
        <title>Insights into bilaterian evolution from three spiralian genomes.</title>
        <authorList>
            <person name="Simakov O."/>
            <person name="Marletaz F."/>
            <person name="Cho S.J."/>
            <person name="Edsinger-Gonzales E."/>
            <person name="Havlak P."/>
            <person name="Hellsten U."/>
            <person name="Kuo D.H."/>
            <person name="Larsson T."/>
            <person name="Lv J."/>
            <person name="Arendt D."/>
            <person name="Savage R."/>
            <person name="Osoegawa K."/>
            <person name="de Jong P."/>
            <person name="Grimwood J."/>
            <person name="Chapman J.A."/>
            <person name="Shapiro H."/>
            <person name="Aerts A."/>
            <person name="Otillar R.P."/>
            <person name="Terry A.Y."/>
            <person name="Boore J.L."/>
            <person name="Grigoriev I.V."/>
            <person name="Lindberg D.R."/>
            <person name="Seaver E.C."/>
            <person name="Weisblat D.A."/>
            <person name="Putnam N.H."/>
            <person name="Rokhsar D.S."/>
        </authorList>
    </citation>
    <scope>NUCLEOTIDE SEQUENCE [LARGE SCALE GENOMIC DNA]</scope>
</reference>
<protein>
    <recommendedName>
        <fullName evidence="9">SLC26A/SulP transporter domain-containing protein</fullName>
    </recommendedName>
</protein>
<evidence type="ECO:0000256" key="3">
    <source>
        <dbReference type="ARBA" id="ARBA00022692"/>
    </source>
</evidence>
<dbReference type="GeneID" id="20238504"/>
<evidence type="ECO:0000256" key="6">
    <source>
        <dbReference type="SAM" id="Phobius"/>
    </source>
</evidence>
<keyword evidence="5 6" id="KW-0472">Membrane</keyword>
<feature type="transmembrane region" description="Helical" evidence="6">
    <location>
        <begin position="123"/>
        <end position="143"/>
    </location>
</feature>
<sequence>MSQSKPIEFVGMKKIQEGGKGNAGFDSSEDLHDSSVNTGYKSDFQINGDHSRDKENAATEKVEIVIEKPRPLVYSVTDSPPIHLTLLLAIQQALLPVSTSLSVSLLVAELVCARDDDEIKAKLLGTTFFMSGCATLLMVLVGVRLPIFQGPSSTYVVPLLGLAQLQEWSCPSKEDLVSYYSNYTTNMTDLHGRLPVPREVIYGHLEKLQGSLMVAGGIHILIGLTGLVGVIAKFVGPITIVPSLFMVVLYVHNVTVDFAETYWGSAAVTSAFGIIFSLYLANRSTPIPFWNNSRGFHIMWYPLHQILISVIIGWILSAVLTSTGVLSNDPNSVQFYARTDARNSILSTNPWFYFPYPGQFGAFRFDAAAFVGAIVATIMSVVDSICDYNACARMCHVPFPPAHAMNRGIFWEGLMSFFAGMTGAGHATNSYGGNIGAIGITKSASRRIFVVLAGIYIMFAILGKVNAAFITIPYSVLGGSMLLYFGIFLGVVLSQLQFIDLNCTRNLAILGISILLGFMMPYWVKKNPKGIETGVEEVDRVLTMLISNGIFIAGVVSCFLDNTVPGTKESRGLEAFAEGEESLKGEKVEYIEGMEIYDVPFIPDCIKKSKFAKYCPILPDYSKKKESS</sequence>
<dbReference type="KEGG" id="lgi:LOTGIDRAFT_160815"/>
<name>V3ZU91_LOTGI</name>
<dbReference type="HOGENOM" id="CLU_017959_5_4_1"/>
<dbReference type="CTD" id="20238504"/>
<feature type="transmembrane region" description="Helical" evidence="6">
    <location>
        <begin position="262"/>
        <end position="282"/>
    </location>
</feature>
<evidence type="ECO:0000313" key="7">
    <source>
        <dbReference type="EMBL" id="ESO95053.1"/>
    </source>
</evidence>
<dbReference type="Proteomes" id="UP000030746">
    <property type="component" value="Unassembled WGS sequence"/>
</dbReference>
<keyword evidence="8" id="KW-1185">Reference proteome</keyword>
<gene>
    <name evidence="7" type="ORF">LOTGIDRAFT_160815</name>
</gene>